<dbReference type="Gene3D" id="3.40.50.720">
    <property type="entry name" value="NAD(P)-binding Rossmann-like Domain"/>
    <property type="match status" value="1"/>
</dbReference>
<dbReference type="PANTHER" id="PTHR43180">
    <property type="entry name" value="3-OXOACYL-(ACYL-CARRIER-PROTEIN) REDUCTASE (AFU_ORTHOLOGUE AFUA_6G11210)"/>
    <property type="match status" value="1"/>
</dbReference>
<keyword evidence="7" id="KW-1185">Reference proteome</keyword>
<dbReference type="InterPro" id="IPR036291">
    <property type="entry name" value="NAD(P)-bd_dom_sf"/>
</dbReference>
<gene>
    <name evidence="6" type="ORF">ACJ8NA_10325</name>
</gene>
<keyword evidence="2 6" id="KW-0560">Oxidoreductase</keyword>
<organism evidence="6 7">
    <name type="scientific">Pseudomonas azerbaijanorientalis</name>
    <dbReference type="NCBI Taxonomy" id="2842350"/>
    <lineage>
        <taxon>Bacteria</taxon>
        <taxon>Pseudomonadati</taxon>
        <taxon>Pseudomonadota</taxon>
        <taxon>Gammaproteobacteria</taxon>
        <taxon>Pseudomonadales</taxon>
        <taxon>Pseudomonadaceae</taxon>
        <taxon>Pseudomonas</taxon>
    </lineage>
</organism>
<proteinExistence type="inferred from homology"/>
<accession>A0ABW8W381</accession>
<dbReference type="CDD" id="cd05233">
    <property type="entry name" value="SDR_c"/>
    <property type="match status" value="1"/>
</dbReference>
<dbReference type="NCBIfam" id="NF005559">
    <property type="entry name" value="PRK07231.1"/>
    <property type="match status" value="1"/>
</dbReference>
<comment type="caution">
    <text evidence="6">The sequence shown here is derived from an EMBL/GenBank/DDBJ whole genome shotgun (WGS) entry which is preliminary data.</text>
</comment>
<dbReference type="PRINTS" id="PR00080">
    <property type="entry name" value="SDRFAMILY"/>
</dbReference>
<comment type="similarity">
    <text evidence="1">Belongs to the short-chain dehydrogenases/reductases (SDR) family.</text>
</comment>
<keyword evidence="4" id="KW-0443">Lipid metabolism</keyword>
<dbReference type="Pfam" id="PF13561">
    <property type="entry name" value="adh_short_C2"/>
    <property type="match status" value="1"/>
</dbReference>
<dbReference type="EMBL" id="JBJNUY010000004">
    <property type="protein sequence ID" value="MFL8999047.1"/>
    <property type="molecule type" value="Genomic_DNA"/>
</dbReference>
<protein>
    <submittedName>
        <fullName evidence="6">SDR family NAD(P)-dependent oxidoreductase</fullName>
        <ecNumber evidence="6">1.1.1.-</ecNumber>
    </submittedName>
</protein>
<evidence type="ECO:0000256" key="4">
    <source>
        <dbReference type="ARBA" id="ARBA00023098"/>
    </source>
</evidence>
<reference evidence="6 7" key="1">
    <citation type="submission" date="2024-12" db="EMBL/GenBank/DDBJ databases">
        <title>Pseudomonas species isolated from Lotus nodules promote plant growth.</title>
        <authorList>
            <person name="Yu Y.-H."/>
            <person name="Kurtenbach J."/>
            <person name="Crosbie D."/>
            <person name="Brachmann A."/>
            <person name="Marin M."/>
        </authorList>
    </citation>
    <scope>NUCLEOTIDE SEQUENCE [LARGE SCALE GENOMIC DNA]</scope>
    <source>
        <strain evidence="6 7">PLb11B</strain>
    </source>
</reference>
<keyword evidence="3" id="KW-0520">NAD</keyword>
<evidence type="ECO:0000313" key="7">
    <source>
        <dbReference type="Proteomes" id="UP001628646"/>
    </source>
</evidence>
<dbReference type="InterPro" id="IPR002347">
    <property type="entry name" value="SDR_fam"/>
</dbReference>
<evidence type="ECO:0000256" key="5">
    <source>
        <dbReference type="ARBA" id="ARBA00023221"/>
    </source>
</evidence>
<dbReference type="EC" id="1.1.1.-" evidence="6"/>
<evidence type="ECO:0000313" key="6">
    <source>
        <dbReference type="EMBL" id="MFL8999047.1"/>
    </source>
</evidence>
<dbReference type="InterPro" id="IPR020904">
    <property type="entry name" value="Sc_DH/Rdtase_CS"/>
</dbReference>
<evidence type="ECO:0000256" key="3">
    <source>
        <dbReference type="ARBA" id="ARBA00023027"/>
    </source>
</evidence>
<dbReference type="PRINTS" id="PR00081">
    <property type="entry name" value="GDHRDH"/>
</dbReference>
<dbReference type="PANTHER" id="PTHR43180:SF28">
    <property type="entry name" value="NAD(P)-BINDING ROSSMANN-FOLD SUPERFAMILY PROTEIN"/>
    <property type="match status" value="1"/>
</dbReference>
<dbReference type="Proteomes" id="UP001628646">
    <property type="component" value="Unassembled WGS sequence"/>
</dbReference>
<dbReference type="RefSeq" id="WP_407801393.1">
    <property type="nucleotide sequence ID" value="NZ_JBJNUX010000012.1"/>
</dbReference>
<dbReference type="SUPFAM" id="SSF51735">
    <property type="entry name" value="NAD(P)-binding Rossmann-fold domains"/>
    <property type="match status" value="1"/>
</dbReference>
<dbReference type="GO" id="GO:0016491">
    <property type="term" value="F:oxidoreductase activity"/>
    <property type="evidence" value="ECO:0007669"/>
    <property type="project" value="UniProtKB-KW"/>
</dbReference>
<name>A0ABW8W381_9PSED</name>
<dbReference type="PROSITE" id="PS00061">
    <property type="entry name" value="ADH_SHORT"/>
    <property type="match status" value="1"/>
</dbReference>
<keyword evidence="5" id="KW-0753">Steroid metabolism</keyword>
<sequence length="256" mass="27010">MTLLQSTLLQDKVAIITGGASGIGRVTAELFVKEGASVVIADMARKEGNELVEQIKGQGGEAFFQYLDVCNERDCAALIDTTLQRYGQLDIAFNNAGIFATPALTEDQGLGLWRRVLDVNLTGVFNCMVHELRAMKSRGGSIINTASIAGLSGTPGSSAYCASKHGVIGLTKSAALEYGKQGIRINALCPGLVATPMTQGPESSFSNRMIDMAVNNAALRRQAEPEELAQMALWLASDKSSYVTGAQFVVDGGATA</sequence>
<evidence type="ECO:0000256" key="1">
    <source>
        <dbReference type="ARBA" id="ARBA00006484"/>
    </source>
</evidence>
<evidence type="ECO:0000256" key="2">
    <source>
        <dbReference type="ARBA" id="ARBA00023002"/>
    </source>
</evidence>